<accession>A0AAE4MK84</accession>
<sequence length="197" mass="21332">MKIATVLRTCKICGGQYSSRGILNHERACAARQAVADTTPTPPAEPPEPANPELTPPNPENAQPDTIEQPRITPSPIPARLDPVPAPVQTEEKRDTVETMDEIETLSGDTIKIIRDVAKTPIVEQIAPSIPYELQATENIKSILQTPGVPELIQAGANLAEAITDRIINGPKNKRSAAEDDPNPLADLSLEEAKRRF</sequence>
<evidence type="ECO:0000313" key="2">
    <source>
        <dbReference type="EMBL" id="MDV0447152.1"/>
    </source>
</evidence>
<evidence type="ECO:0000313" key="3">
    <source>
        <dbReference type="Proteomes" id="UP001271789"/>
    </source>
</evidence>
<dbReference type="Proteomes" id="UP001271789">
    <property type="component" value="Unassembled WGS sequence"/>
</dbReference>
<protein>
    <submittedName>
        <fullName evidence="2">Uncharacterized protein</fullName>
    </submittedName>
</protein>
<feature type="compositionally biased region" description="Pro residues" evidence="1">
    <location>
        <begin position="40"/>
        <end position="59"/>
    </location>
</feature>
<dbReference type="EMBL" id="JAWDKD010000018">
    <property type="protein sequence ID" value="MDV0447152.1"/>
    <property type="molecule type" value="Genomic_DNA"/>
</dbReference>
<feature type="region of interest" description="Disordered" evidence="1">
    <location>
        <begin position="169"/>
        <end position="197"/>
    </location>
</feature>
<dbReference type="AlphaFoldDB" id="A0AAE4MK84"/>
<proteinExistence type="predicted"/>
<reference evidence="2" key="1">
    <citation type="submission" date="2023-06" db="EMBL/GenBank/DDBJ databases">
        <title>Genome sequence of Methanosarcinaceae archaeon Ag5.</title>
        <authorList>
            <person name="Protasov E."/>
            <person name="Platt K."/>
            <person name="Poehlein A."/>
            <person name="Daniel R."/>
            <person name="Brune A."/>
        </authorList>
    </citation>
    <scope>NUCLEOTIDE SEQUENCE</scope>
    <source>
        <strain evidence="2">Ag5</strain>
    </source>
</reference>
<keyword evidence="3" id="KW-1185">Reference proteome</keyword>
<gene>
    <name evidence="2" type="ORF">MsAg5_10280</name>
</gene>
<evidence type="ECO:0000256" key="1">
    <source>
        <dbReference type="SAM" id="MobiDB-lite"/>
    </source>
</evidence>
<feature type="region of interest" description="Disordered" evidence="1">
    <location>
        <begin position="33"/>
        <end position="96"/>
    </location>
</feature>
<organism evidence="2 3">
    <name type="scientific">Methanolapillus africanus</name>
    <dbReference type="NCBI Taxonomy" id="3028297"/>
    <lineage>
        <taxon>Archaea</taxon>
        <taxon>Methanobacteriati</taxon>
        <taxon>Methanobacteriota</taxon>
        <taxon>Stenosarchaea group</taxon>
        <taxon>Methanomicrobia</taxon>
        <taxon>Methanosarcinales</taxon>
        <taxon>Methanosarcinaceae</taxon>
        <taxon>Methanolapillus</taxon>
    </lineage>
</organism>
<name>A0AAE4MK84_9EURY</name>
<comment type="caution">
    <text evidence="2">The sequence shown here is derived from an EMBL/GenBank/DDBJ whole genome shotgun (WGS) entry which is preliminary data.</text>
</comment>